<evidence type="ECO:0000256" key="9">
    <source>
        <dbReference type="SAM" id="Phobius"/>
    </source>
</evidence>
<evidence type="ECO:0000259" key="10">
    <source>
        <dbReference type="Pfam" id="PF02668"/>
    </source>
</evidence>
<feature type="domain" description="TauD/TfdA-like" evidence="10">
    <location>
        <begin position="4"/>
        <end position="304"/>
    </location>
</feature>
<keyword evidence="9" id="KW-0812">Transmembrane</keyword>
<keyword evidence="9" id="KW-0472">Membrane</keyword>
<keyword evidence="3" id="KW-0479">Metal-binding</keyword>
<dbReference type="GO" id="GO:0046872">
    <property type="term" value="F:metal ion binding"/>
    <property type="evidence" value="ECO:0007669"/>
    <property type="project" value="UniProtKB-KW"/>
</dbReference>
<comment type="caution">
    <text evidence="11">The sequence shown here is derived from an EMBL/GenBank/DDBJ whole genome shotgun (WGS) entry which is preliminary data.</text>
</comment>
<keyword evidence="5" id="KW-0560">Oxidoreductase</keyword>
<sequence>RLSVSPLTGRFGALVETPLTAERILSDPGIGEELLRAWQGFGGLLVLRGLKDLQPSQFVDISALFGEVEDELDDSKKRFAVQGETKVMRIGNTRDPETKMATSLNANDPPLPEGGSHQYRLDDRRPFWHTDSVYRKEPPIGSLLYCKRQPPSGGATCFADASAAYEALEAKLKEKLKNLECICSQAHHDAKIHRTSPDFPTLTPEQRAASPAQRVPMVLHHPLTGRPSLYGFNGGTCRVLPKEVEVTAEELDHYELEAEEHASVQEQWRSLLPFVTSPEFTIKWEWMPGDLVLWDNRCTMHCATVVECSMLVQKLFPILVVQICSVCRAFRADHNGHGHAQLSQQRSGGCAAAAAGERPNSFVLDYKDARQVDTMQLWSLKTSATCEGLEACKVAVTPDIDAALPSKKSRMLINAYANCSLHGRELFLCPSHGGASCVASVRLARRYFRPRVLFSFMFDSTRMQVLDNRRLFTDEVLEILLLTELVATAGALLWFAFEFMSSSNASREVKSPSPDSKLRIPTAFDIMLEGLLDALCFIFGCVLWLLASSQFLHKYGSESREVDSIILCVPVIFGPAALLRIFLSMIRRQLYHALFRHGVLLKLEQTPLSRDFLLIWSGLGLILAISAVLRGLFLAVQTGHTSLDVIVTQLLVFISPLYTIVSALLYSLDMESACLKRRCVIELENVGERLSVSTDREVTVLSEHELCAAASTVTSASDFVNLSGNGPAAEGCGLRLSTWDMRWASRLVSQTCREHRMALLLFMPVLAICILALNLSSTLLCIKHRSDMPQLSSLQSTIGELTPPLSPEIREHTLYVDIMRRALSIEAGMDDSQTTSLKVSIEGDASPPQESRFQLDSLRSTKVRLHRDGAAYPTTVAIKATTRIEAENYRLQIVQITTVLRTLMLTGETSNGMKYRRCIFGNWLSHGHLALPKHLQSLRIEITYSNVPYGIPFSSAQADRFSTVYLPMNIPTTPGDCERYCLQESGCFESRISSTSGCFFIFGPRDLTCEQLHVQDDRGQQAPFPLHLLAELCSKSRTACTLFERGSRQHLLLDLLKDNFSNSTASLKTYMNSSGSVFPLKQNDIAFHLGTPPLKTVLVEARQDEMKVSVKTRKIDSGFRFEVVLTYDPTRTAAPWNNSWLDVNLAGIPEDSSFLLQWEGGKTAVSSAEQAPFRAGQCDDGFSLHHYRVCGGHFDSPVTTIRVDPWAPTQSVYGILNSTAPWLNQAQTVEVRLTTPDNLEPMQSLIRNSCNIPVCLGGFNDCISRWHCNKRNSCFHSCSQEALRNCSRERETGSQFVAVISPKFGTGLLNSYKKLGLTAIAEPEPGMEKHFTREVIKDVAAHCGIKSGMLHLVFHRLRSLQRSPQKAKAMQLFQRLSQNPDFREKQRVLKSPLLAPLKDILPTSWMSLKEVVLYSPEFAQLQYTLCLNAPMPKDTGSILSALLDKVAAADDSKEYEASSRWQHTLSSLIQCMQDKKKTPFPPSSCRSDTGNMDQPSLFHTASTPSTFELLLPLCDTSKPMDATQSSVLHLAAQKNWSESLKAVLKRPGKFIPDINGRRTETLSPPESQYEWVVIENMTPLHAAVRSRCYGCTEDLLHAGAAVNLTVDIVATEGISYVPTGLNRLGYAERDASLHGLSPLHLAAASGCVECIRLLVDAHAPINAESILADQDVSWDGSARQVKDMGNCTLRPLDIALSHCQPCARELLRAGATFEHVVVPVHWSWGNPRKRRNLQASLDMVPNATVRVCQDWFIAEDLAQSMRLLASLKSVHSMK</sequence>
<keyword evidence="8" id="KW-0175">Coiled coil</keyword>
<feature type="non-terminal residue" evidence="11">
    <location>
        <position position="1774"/>
    </location>
</feature>
<feature type="transmembrane region" description="Helical" evidence="9">
    <location>
        <begin position="645"/>
        <end position="668"/>
    </location>
</feature>
<evidence type="ECO:0000256" key="8">
    <source>
        <dbReference type="SAM" id="Coils"/>
    </source>
</evidence>
<feature type="transmembrane region" description="Helical" evidence="9">
    <location>
        <begin position="564"/>
        <end position="583"/>
    </location>
</feature>
<evidence type="ECO:0000256" key="3">
    <source>
        <dbReference type="ARBA" id="ARBA00022723"/>
    </source>
</evidence>
<evidence type="ECO:0000256" key="2">
    <source>
        <dbReference type="ARBA" id="ARBA00005896"/>
    </source>
</evidence>
<dbReference type="InterPro" id="IPR003819">
    <property type="entry name" value="TauD/TfdA-like"/>
</dbReference>
<keyword evidence="4" id="KW-0223">Dioxygenase</keyword>
<dbReference type="InterPro" id="IPR002110">
    <property type="entry name" value="Ankyrin_rpt"/>
</dbReference>
<evidence type="ECO:0000313" key="11">
    <source>
        <dbReference type="EMBL" id="CAE7293391.1"/>
    </source>
</evidence>
<dbReference type="Gene3D" id="1.25.40.20">
    <property type="entry name" value="Ankyrin repeat-containing domain"/>
    <property type="match status" value="1"/>
</dbReference>
<feature type="transmembrane region" description="Helical" evidence="9">
    <location>
        <begin position="479"/>
        <end position="497"/>
    </location>
</feature>
<keyword evidence="7" id="KW-0040">ANK repeat</keyword>
<keyword evidence="12" id="KW-1185">Reference proteome</keyword>
<feature type="transmembrane region" description="Helical" evidence="9">
    <location>
        <begin position="526"/>
        <end position="552"/>
    </location>
</feature>
<keyword evidence="6" id="KW-0408">Iron</keyword>
<dbReference type="Gene3D" id="3.60.130.10">
    <property type="entry name" value="Clavaminate synthase-like"/>
    <property type="match status" value="1"/>
</dbReference>
<evidence type="ECO:0000256" key="4">
    <source>
        <dbReference type="ARBA" id="ARBA00022964"/>
    </source>
</evidence>
<organism evidence="11 12">
    <name type="scientific">Symbiodinium necroappetens</name>
    <dbReference type="NCBI Taxonomy" id="1628268"/>
    <lineage>
        <taxon>Eukaryota</taxon>
        <taxon>Sar</taxon>
        <taxon>Alveolata</taxon>
        <taxon>Dinophyceae</taxon>
        <taxon>Suessiales</taxon>
        <taxon>Symbiodiniaceae</taxon>
        <taxon>Symbiodinium</taxon>
    </lineage>
</organism>
<comment type="similarity">
    <text evidence="2">Belongs to the TfdA dioxygenase family.</text>
</comment>
<dbReference type="SMART" id="SM00248">
    <property type="entry name" value="ANK"/>
    <property type="match status" value="2"/>
</dbReference>
<dbReference type="Proteomes" id="UP000601435">
    <property type="component" value="Unassembled WGS sequence"/>
</dbReference>
<feature type="coiled-coil region" evidence="8">
    <location>
        <begin position="158"/>
        <end position="185"/>
    </location>
</feature>
<reference evidence="11" key="1">
    <citation type="submission" date="2021-02" db="EMBL/GenBank/DDBJ databases">
        <authorList>
            <person name="Dougan E. K."/>
            <person name="Rhodes N."/>
            <person name="Thang M."/>
            <person name="Chan C."/>
        </authorList>
    </citation>
    <scope>NUCLEOTIDE SEQUENCE</scope>
</reference>
<evidence type="ECO:0000256" key="1">
    <source>
        <dbReference type="ARBA" id="ARBA00001954"/>
    </source>
</evidence>
<evidence type="ECO:0000256" key="7">
    <source>
        <dbReference type="PROSITE-ProRule" id="PRU00023"/>
    </source>
</evidence>
<feature type="repeat" description="ANK" evidence="7">
    <location>
        <begin position="1575"/>
        <end position="1607"/>
    </location>
</feature>
<dbReference type="InterPro" id="IPR036770">
    <property type="entry name" value="Ankyrin_rpt-contain_sf"/>
</dbReference>
<keyword evidence="9" id="KW-1133">Transmembrane helix</keyword>
<evidence type="ECO:0000256" key="6">
    <source>
        <dbReference type="ARBA" id="ARBA00023004"/>
    </source>
</evidence>
<dbReference type="PROSITE" id="PS50088">
    <property type="entry name" value="ANK_REPEAT"/>
    <property type="match status" value="2"/>
</dbReference>
<dbReference type="InterPro" id="IPR051178">
    <property type="entry name" value="TfdA_dioxygenase"/>
</dbReference>
<comment type="cofactor">
    <cofactor evidence="1">
        <name>Fe(2+)</name>
        <dbReference type="ChEBI" id="CHEBI:29033"/>
    </cofactor>
</comment>
<dbReference type="PROSITE" id="PS50297">
    <property type="entry name" value="ANK_REP_REGION"/>
    <property type="match status" value="1"/>
</dbReference>
<feature type="repeat" description="ANK" evidence="7">
    <location>
        <begin position="1634"/>
        <end position="1666"/>
    </location>
</feature>
<dbReference type="EMBL" id="CAJNJA010012289">
    <property type="protein sequence ID" value="CAE7293391.1"/>
    <property type="molecule type" value="Genomic_DNA"/>
</dbReference>
<gene>
    <name evidence="11" type="primary">tauD</name>
    <name evidence="11" type="ORF">SNEC2469_LOCUS7192</name>
</gene>
<dbReference type="InterPro" id="IPR042098">
    <property type="entry name" value="TauD-like_sf"/>
</dbReference>
<dbReference type="SUPFAM" id="SSF51197">
    <property type="entry name" value="Clavaminate synthase-like"/>
    <property type="match status" value="1"/>
</dbReference>
<name>A0A812NEC2_9DINO</name>
<dbReference type="PANTHER" id="PTHR43779:SF2">
    <property type="entry name" value="ALPHA-KETOGLUTARATE-DEPENDENT XANTHINE DIOXYGENASE XAN1"/>
    <property type="match status" value="1"/>
</dbReference>
<dbReference type="PANTHER" id="PTHR43779">
    <property type="entry name" value="DIOXYGENASE RV0097-RELATED"/>
    <property type="match status" value="1"/>
</dbReference>
<dbReference type="GO" id="GO:0051213">
    <property type="term" value="F:dioxygenase activity"/>
    <property type="evidence" value="ECO:0007669"/>
    <property type="project" value="UniProtKB-KW"/>
</dbReference>
<dbReference type="OrthoDB" id="5818554at2759"/>
<evidence type="ECO:0000313" key="12">
    <source>
        <dbReference type="Proteomes" id="UP000601435"/>
    </source>
</evidence>
<feature type="transmembrane region" description="Helical" evidence="9">
    <location>
        <begin position="612"/>
        <end position="633"/>
    </location>
</feature>
<protein>
    <submittedName>
        <fullName evidence="11">TauD protein</fullName>
    </submittedName>
</protein>
<dbReference type="SUPFAM" id="SSF48403">
    <property type="entry name" value="Ankyrin repeat"/>
    <property type="match status" value="1"/>
</dbReference>
<feature type="transmembrane region" description="Helical" evidence="9">
    <location>
        <begin position="759"/>
        <end position="780"/>
    </location>
</feature>
<accession>A0A812NEC2</accession>
<dbReference type="Pfam" id="PF02668">
    <property type="entry name" value="TauD"/>
    <property type="match status" value="1"/>
</dbReference>
<proteinExistence type="inferred from homology"/>
<evidence type="ECO:0000256" key="5">
    <source>
        <dbReference type="ARBA" id="ARBA00023002"/>
    </source>
</evidence>
<dbReference type="Pfam" id="PF00023">
    <property type="entry name" value="Ank"/>
    <property type="match status" value="2"/>
</dbReference>